<organism evidence="2 3">
    <name type="scientific">Streptomyces caelestis</name>
    <dbReference type="NCBI Taxonomy" id="36816"/>
    <lineage>
        <taxon>Bacteria</taxon>
        <taxon>Bacillati</taxon>
        <taxon>Actinomycetota</taxon>
        <taxon>Actinomycetes</taxon>
        <taxon>Kitasatosporales</taxon>
        <taxon>Streptomycetaceae</taxon>
        <taxon>Streptomyces</taxon>
    </lineage>
</organism>
<dbReference type="AlphaFoldDB" id="A0A7W9H902"/>
<keyword evidence="1" id="KW-0732">Signal</keyword>
<evidence type="ECO:0000313" key="3">
    <source>
        <dbReference type="Proteomes" id="UP000590647"/>
    </source>
</evidence>
<sequence length="176" mass="19099">MKTKLSALVLAVPFALTTLAGCSMTDNNSDEITSAGTSTSRDASDAVEKVSSGIYDLIGVKGKASDGRPTVMECPNKDRKTYFRILHPWSFYPASASELGIAMERLKAELPKNGWKIVEYGPDTSKNKNISLTADNDKKKAGAHIVQMLKNDPPKLSVNVVSGCYKVPDGQEIERF</sequence>
<evidence type="ECO:0008006" key="4">
    <source>
        <dbReference type="Google" id="ProtNLM"/>
    </source>
</evidence>
<evidence type="ECO:0000256" key="1">
    <source>
        <dbReference type="SAM" id="SignalP"/>
    </source>
</evidence>
<dbReference type="RefSeq" id="WP_311772161.1">
    <property type="nucleotide sequence ID" value="NZ_JACHNE010000001.1"/>
</dbReference>
<dbReference type="EMBL" id="JACHNE010000001">
    <property type="protein sequence ID" value="MBB5797902.1"/>
    <property type="molecule type" value="Genomic_DNA"/>
</dbReference>
<dbReference type="Proteomes" id="UP000590647">
    <property type="component" value="Unassembled WGS sequence"/>
</dbReference>
<feature type="signal peptide" evidence="1">
    <location>
        <begin position="1"/>
        <end position="20"/>
    </location>
</feature>
<feature type="chain" id="PRO_5038809807" description="Lipoprotein" evidence="1">
    <location>
        <begin position="21"/>
        <end position="176"/>
    </location>
</feature>
<comment type="caution">
    <text evidence="2">The sequence shown here is derived from an EMBL/GenBank/DDBJ whole genome shotgun (WGS) entry which is preliminary data.</text>
</comment>
<protein>
    <recommendedName>
        <fullName evidence="4">Lipoprotein</fullName>
    </recommendedName>
</protein>
<dbReference type="PROSITE" id="PS51257">
    <property type="entry name" value="PROKAR_LIPOPROTEIN"/>
    <property type="match status" value="1"/>
</dbReference>
<proteinExistence type="predicted"/>
<reference evidence="2 3" key="1">
    <citation type="submission" date="2020-08" db="EMBL/GenBank/DDBJ databases">
        <title>Sequencing the genomes of 1000 actinobacteria strains.</title>
        <authorList>
            <person name="Klenk H.-P."/>
        </authorList>
    </citation>
    <scope>NUCLEOTIDE SEQUENCE [LARGE SCALE GENOMIC DNA]</scope>
    <source>
        <strain evidence="2 3">DSM 40084</strain>
    </source>
</reference>
<name>A0A7W9H902_9ACTN</name>
<accession>A0A7W9H902</accession>
<gene>
    <name evidence="2" type="ORF">HDA41_005866</name>
</gene>
<keyword evidence="3" id="KW-1185">Reference proteome</keyword>
<evidence type="ECO:0000313" key="2">
    <source>
        <dbReference type="EMBL" id="MBB5797902.1"/>
    </source>
</evidence>